<dbReference type="PATRIC" id="fig|167539.5.peg.833"/>
<dbReference type="InterPro" id="IPR036282">
    <property type="entry name" value="Glutathione-S-Trfase_C_sf"/>
</dbReference>
<dbReference type="InterPro" id="IPR036249">
    <property type="entry name" value="Thioredoxin-like_sf"/>
</dbReference>
<proteinExistence type="predicted"/>
<dbReference type="STRING" id="167539.Pro_0786"/>
<dbReference type="SUPFAM" id="SSF52833">
    <property type="entry name" value="Thioredoxin-like"/>
    <property type="match status" value="1"/>
</dbReference>
<dbReference type="AlphaFoldDB" id="Q7VCF4"/>
<dbReference type="CDD" id="cd03196">
    <property type="entry name" value="GST_C_5"/>
    <property type="match status" value="1"/>
</dbReference>
<dbReference type="GO" id="GO:0005737">
    <property type="term" value="C:cytoplasm"/>
    <property type="evidence" value="ECO:0007669"/>
    <property type="project" value="TreeGrafter"/>
</dbReference>
<evidence type="ECO:0000259" key="1">
    <source>
        <dbReference type="PROSITE" id="PS50404"/>
    </source>
</evidence>
<dbReference type="Gene3D" id="1.20.1050.10">
    <property type="match status" value="1"/>
</dbReference>
<dbReference type="Proteomes" id="UP000001420">
    <property type="component" value="Chromosome"/>
</dbReference>
<dbReference type="OrthoDB" id="508763at2"/>
<dbReference type="InterPro" id="IPR004045">
    <property type="entry name" value="Glutathione_S-Trfase_N"/>
</dbReference>
<protein>
    <submittedName>
        <fullName evidence="2">Glutathione S-transferase omega class</fullName>
    </submittedName>
</protein>
<dbReference type="PANTHER" id="PTHR43968:SF6">
    <property type="entry name" value="GLUTATHIONE S-TRANSFERASE OMEGA"/>
    <property type="match status" value="1"/>
</dbReference>
<feature type="domain" description="GST N-terminal" evidence="1">
    <location>
        <begin position="16"/>
        <end position="95"/>
    </location>
</feature>
<dbReference type="InterPro" id="IPR050983">
    <property type="entry name" value="GST_Omega/HSP26"/>
</dbReference>
<name>Q7VCF4_PROMA</name>
<dbReference type="Pfam" id="PF13409">
    <property type="entry name" value="GST_N_2"/>
    <property type="match status" value="1"/>
</dbReference>
<dbReference type="eggNOG" id="COG0625">
    <property type="taxonomic scope" value="Bacteria"/>
</dbReference>
<dbReference type="HOGENOM" id="CLU_090620_0_0_3"/>
<dbReference type="PANTHER" id="PTHR43968">
    <property type="match status" value="1"/>
</dbReference>
<reference evidence="2 3" key="1">
    <citation type="journal article" date="2003" name="Proc. Natl. Acad. Sci. U.S.A.">
        <title>Genome sequence of the cyanobacterium Prochlorococcus marinus SS120, a nearly minimal oxyphototrophic genome.</title>
        <authorList>
            <person name="Dufresne A."/>
            <person name="Salanoubat M."/>
            <person name="Partensky F."/>
            <person name="Artiguenave F."/>
            <person name="Axmann I.M."/>
            <person name="Barbe V."/>
            <person name="Duprat S."/>
            <person name="Galperin M.Y."/>
            <person name="Koonin E.V."/>
            <person name="Le Gall F."/>
            <person name="Makarova K.S."/>
            <person name="Ostrowski M."/>
            <person name="Oztas S."/>
            <person name="Robert C."/>
            <person name="Rogozin I.B."/>
            <person name="Scanlan D.J."/>
            <person name="Tandeau de Marsac N."/>
            <person name="Weissenbach J."/>
            <person name="Wincker P."/>
            <person name="Wolf Y.I."/>
            <person name="Hess W.R."/>
        </authorList>
    </citation>
    <scope>NUCLEOTIDE SEQUENCE [LARGE SCALE GENOMIC DNA]</scope>
    <source>
        <strain evidence="3">SARG / CCMP1375 / SS120</strain>
    </source>
</reference>
<dbReference type="KEGG" id="pma:Pro_0786"/>
<sequence>MEGIISVENSELRKGSKSILYTFRRCPYAIRARWALFLCGKQVEFREVRLNNKPIELLRASPKGTVPVLIRENGQVIDESLEIMHWAIRTSDDNSNKKLLKGFNDKNIKLLIDQNDNSFKFHLDRYKYPNRYEGIEAEEHRKKAKEILKDWDKRIKYSVNLNLFNDSETIADWSIWPFVRQYRLIDSVRFDKDKELINLRRWLESYLNSKSYSKIMKKLSFWKSPYDGISTHA</sequence>
<dbReference type="SUPFAM" id="SSF47616">
    <property type="entry name" value="GST C-terminal domain-like"/>
    <property type="match status" value="1"/>
</dbReference>
<dbReference type="PROSITE" id="PS51354">
    <property type="entry name" value="GLUTAREDOXIN_2"/>
    <property type="match status" value="1"/>
</dbReference>
<dbReference type="CDD" id="cd03060">
    <property type="entry name" value="GST_N_Omega_like"/>
    <property type="match status" value="1"/>
</dbReference>
<dbReference type="Pfam" id="PF13410">
    <property type="entry name" value="GST_C_2"/>
    <property type="match status" value="1"/>
</dbReference>
<dbReference type="Gene3D" id="3.40.30.10">
    <property type="entry name" value="Glutaredoxin"/>
    <property type="match status" value="1"/>
</dbReference>
<accession>Q7VCF4</accession>
<dbReference type="PROSITE" id="PS50404">
    <property type="entry name" value="GST_NTER"/>
    <property type="match status" value="1"/>
</dbReference>
<organism evidence="2 3">
    <name type="scientific">Prochlorococcus marinus (strain SARG / CCMP1375 / SS120)</name>
    <dbReference type="NCBI Taxonomy" id="167539"/>
    <lineage>
        <taxon>Bacteria</taxon>
        <taxon>Bacillati</taxon>
        <taxon>Cyanobacteriota</taxon>
        <taxon>Cyanophyceae</taxon>
        <taxon>Synechococcales</taxon>
        <taxon>Prochlorococcaceae</taxon>
        <taxon>Prochlorococcus</taxon>
    </lineage>
</organism>
<dbReference type="EMBL" id="AE017126">
    <property type="protein sequence ID" value="AAP99830.1"/>
    <property type="molecule type" value="Genomic_DNA"/>
</dbReference>
<keyword evidence="3" id="KW-1185">Reference proteome</keyword>
<evidence type="ECO:0000313" key="2">
    <source>
        <dbReference type="EMBL" id="AAP99830.1"/>
    </source>
</evidence>
<gene>
    <name evidence="2" type="primary">gst</name>
    <name evidence="2" type="ordered locus">Pro_0786</name>
</gene>
<dbReference type="EnsemblBacteria" id="AAP99830">
    <property type="protein sequence ID" value="AAP99830"/>
    <property type="gene ID" value="Pro_0786"/>
</dbReference>
<evidence type="ECO:0000313" key="3">
    <source>
        <dbReference type="Proteomes" id="UP000001420"/>
    </source>
</evidence>